<evidence type="ECO:0000256" key="3">
    <source>
        <dbReference type="SAM" id="Phobius"/>
    </source>
</evidence>
<dbReference type="InterPro" id="IPR023365">
    <property type="entry name" value="Sortase_dom-sf"/>
</dbReference>
<keyword evidence="3" id="KW-0812">Transmembrane</keyword>
<dbReference type="GO" id="GO:0016787">
    <property type="term" value="F:hydrolase activity"/>
    <property type="evidence" value="ECO:0007669"/>
    <property type="project" value="UniProtKB-KW"/>
</dbReference>
<dbReference type="InterPro" id="IPR009835">
    <property type="entry name" value="SrtB"/>
</dbReference>
<sequence length="395" mass="44630">MSERKKFIIGGFEFETYYEYRGAQEDVRKIECINQELDIQDPEVALRLYNDIRDGIITFNSPIGQQYAEHVADIVAKKSAGLLDDREIIEEAAGRAKSTKALGYVFVGLAVVLIGVFASVEIKEIIHTRKLAKLDDQVQSAANATGNTNNSQNNVNNSNVIDDIHSVENQNGGESGNTAPANEIDDDYIHSQWDANYAAGERPILPEMNELYSQNNDFVGVLTVVDTDINYPVMQTPSDPEYYLRRDFYGESSTAGTLFVDYRCDIVNPTTNTIIYGHNMRSGTMFGGLKRYLDYDYYQAHKTIIFKTLYEEQTYQVVGVGLSEVGYEDDDTYKYYDFIDALTGEELQEFIDNIQSLSVFDETIDITSDDKLLTLSTCNTYTENGRMFVVAKRIK</sequence>
<dbReference type="InterPro" id="IPR005754">
    <property type="entry name" value="Sortase"/>
</dbReference>
<dbReference type="SUPFAM" id="SSF63817">
    <property type="entry name" value="Sortase"/>
    <property type="match status" value="1"/>
</dbReference>
<dbReference type="Gene3D" id="2.40.260.10">
    <property type="entry name" value="Sortase"/>
    <property type="match status" value="1"/>
</dbReference>
<feature type="transmembrane region" description="Helical" evidence="3">
    <location>
        <begin position="101"/>
        <end position="120"/>
    </location>
</feature>
<feature type="active site" description="Proton donor/acceptor" evidence="2">
    <location>
        <position position="278"/>
    </location>
</feature>
<dbReference type="RefSeq" id="WP_090155698.1">
    <property type="nucleotide sequence ID" value="NZ_PDYF01000045.1"/>
</dbReference>
<evidence type="ECO:0000313" key="4">
    <source>
        <dbReference type="EMBL" id="PHU33996.1"/>
    </source>
</evidence>
<dbReference type="Proteomes" id="UP000225889">
    <property type="component" value="Unassembled WGS sequence"/>
</dbReference>
<comment type="caution">
    <text evidence="4">The sequence shown here is derived from an EMBL/GenBank/DDBJ whole genome shotgun (WGS) entry which is preliminary data.</text>
</comment>
<keyword evidence="3" id="KW-1133">Transmembrane helix</keyword>
<dbReference type="EMBL" id="PDYF01000045">
    <property type="protein sequence ID" value="PHU33996.1"/>
    <property type="molecule type" value="Genomic_DNA"/>
</dbReference>
<keyword evidence="1" id="KW-0378">Hydrolase</keyword>
<evidence type="ECO:0000313" key="5">
    <source>
        <dbReference type="Proteomes" id="UP000225889"/>
    </source>
</evidence>
<accession>A0A2G3DSJ1</accession>
<organism evidence="4 5">
    <name type="scientific">Pseudobutyrivibrio ruminis</name>
    <dbReference type="NCBI Taxonomy" id="46206"/>
    <lineage>
        <taxon>Bacteria</taxon>
        <taxon>Bacillati</taxon>
        <taxon>Bacillota</taxon>
        <taxon>Clostridia</taxon>
        <taxon>Lachnospirales</taxon>
        <taxon>Lachnospiraceae</taxon>
        <taxon>Pseudobutyrivibrio</taxon>
    </lineage>
</organism>
<reference evidence="4 5" key="2">
    <citation type="submission" date="2017-10" db="EMBL/GenBank/DDBJ databases">
        <authorList>
            <person name="Banno H."/>
            <person name="Chua N.-H."/>
        </authorList>
    </citation>
    <scope>NUCLEOTIDE SEQUENCE [LARGE SCALE GENOMIC DNA]</scope>
    <source>
        <strain evidence="4 5">JK626</strain>
    </source>
</reference>
<keyword evidence="3" id="KW-0472">Membrane</keyword>
<dbReference type="AlphaFoldDB" id="A0A2G3DSJ1"/>
<name>A0A2G3DSJ1_9FIRM</name>
<evidence type="ECO:0000256" key="1">
    <source>
        <dbReference type="ARBA" id="ARBA00022801"/>
    </source>
</evidence>
<reference evidence="4 5" key="1">
    <citation type="submission" date="2017-10" db="EMBL/GenBank/DDBJ databases">
        <title>Resolving the taxonomy of Roseburia spp., Eubacterium rectale and Agathobacter spp. through phylogenomic analysis.</title>
        <authorList>
            <person name="Sheridan P.O."/>
            <person name="Walker A.W."/>
            <person name="Duncan S.H."/>
            <person name="Scott K.P."/>
            <person name="Toole P.W.O."/>
            <person name="Luis P."/>
            <person name="Flint H.J."/>
        </authorList>
    </citation>
    <scope>NUCLEOTIDE SEQUENCE [LARGE SCALE GENOMIC DNA]</scope>
    <source>
        <strain evidence="4 5">JK626</strain>
    </source>
</reference>
<gene>
    <name evidence="4" type="ORF">CSX01_12715</name>
</gene>
<dbReference type="CDD" id="cd05826">
    <property type="entry name" value="Sortase_B"/>
    <property type="match status" value="1"/>
</dbReference>
<feature type="active site" description="Acyl-thioester intermediate" evidence="2">
    <location>
        <position position="378"/>
    </location>
</feature>
<dbReference type="Pfam" id="PF04203">
    <property type="entry name" value="Sortase"/>
    <property type="match status" value="1"/>
</dbReference>
<evidence type="ECO:0000256" key="2">
    <source>
        <dbReference type="PIRSR" id="PIRSR605754-1"/>
    </source>
</evidence>
<protein>
    <submittedName>
        <fullName evidence="4">Class B sortase</fullName>
    </submittedName>
</protein>
<proteinExistence type="predicted"/>